<name>A0A8J6TN86_9GAMM</name>
<dbReference type="InterPro" id="IPR013216">
    <property type="entry name" value="Methyltransf_11"/>
</dbReference>
<protein>
    <submittedName>
        <fullName evidence="2">Methyltransferase domain-containing protein</fullName>
    </submittedName>
</protein>
<sequence>MRRLNSSHQFEQWFTSEAGNFLLQQEREWNRDALTNVYGMHLMQLGVAKENFARQAKEVHHSFVMATAIYEEQSWAVVEGESEALPIATESLTAVILPHVLEYSANPHQVLREVTRVLDEDGELLIYGFSPWSIQGLLGIGKETTCLSRRKIMDWLALLGYEVREQRILPILTLSWRRSRLNTGAYQLVAKRRVTPLSRIHSRWRQRATVASRNYG</sequence>
<dbReference type="Pfam" id="PF08241">
    <property type="entry name" value="Methyltransf_11"/>
    <property type="match status" value="1"/>
</dbReference>
<dbReference type="GO" id="GO:0032259">
    <property type="term" value="P:methylation"/>
    <property type="evidence" value="ECO:0007669"/>
    <property type="project" value="UniProtKB-KW"/>
</dbReference>
<proteinExistence type="predicted"/>
<comment type="caution">
    <text evidence="2">The sequence shown here is derived from an EMBL/GenBank/DDBJ whole genome shotgun (WGS) entry which is preliminary data.</text>
</comment>
<dbReference type="SUPFAM" id="SSF53335">
    <property type="entry name" value="S-adenosyl-L-methionine-dependent methyltransferases"/>
    <property type="match status" value="1"/>
</dbReference>
<reference evidence="2 3" key="1">
    <citation type="submission" date="2020-08" db="EMBL/GenBank/DDBJ databases">
        <title>Bridging the membrane lipid divide: bacteria of the FCB group superphylum have the potential to synthesize archaeal ether lipids.</title>
        <authorList>
            <person name="Villanueva L."/>
            <person name="Von Meijenfeldt F.A.B."/>
            <person name="Westbye A.B."/>
            <person name="Yadav S."/>
            <person name="Hopmans E.C."/>
            <person name="Dutilh B.E."/>
            <person name="Sinninghe Damste J.S."/>
        </authorList>
    </citation>
    <scope>NUCLEOTIDE SEQUENCE [LARGE SCALE GENOMIC DNA]</scope>
    <source>
        <strain evidence="2">NIOZ-UU100</strain>
    </source>
</reference>
<evidence type="ECO:0000313" key="3">
    <source>
        <dbReference type="Proteomes" id="UP000654401"/>
    </source>
</evidence>
<evidence type="ECO:0000259" key="1">
    <source>
        <dbReference type="Pfam" id="PF08241"/>
    </source>
</evidence>
<feature type="domain" description="Methyltransferase type 11" evidence="1">
    <location>
        <begin position="71"/>
        <end position="126"/>
    </location>
</feature>
<keyword evidence="2" id="KW-0489">Methyltransferase</keyword>
<gene>
    <name evidence="2" type="ORF">H8D24_04150</name>
</gene>
<dbReference type="InterPro" id="IPR029063">
    <property type="entry name" value="SAM-dependent_MTases_sf"/>
</dbReference>
<dbReference type="Gene3D" id="3.40.50.150">
    <property type="entry name" value="Vaccinia Virus protein VP39"/>
    <property type="match status" value="1"/>
</dbReference>
<dbReference type="EMBL" id="JACNFK010000024">
    <property type="protein sequence ID" value="MBC8519584.1"/>
    <property type="molecule type" value="Genomic_DNA"/>
</dbReference>
<dbReference type="AlphaFoldDB" id="A0A8J6TN86"/>
<keyword evidence="2" id="KW-0808">Transferase</keyword>
<organism evidence="2 3">
    <name type="scientific">Candidatus Thiopontia autotrophica</name>
    <dbReference type="NCBI Taxonomy" id="2841688"/>
    <lineage>
        <taxon>Bacteria</taxon>
        <taxon>Pseudomonadati</taxon>
        <taxon>Pseudomonadota</taxon>
        <taxon>Gammaproteobacteria</taxon>
        <taxon>Candidatus Thiopontia</taxon>
    </lineage>
</organism>
<accession>A0A8J6TN86</accession>
<dbReference type="GO" id="GO:0008757">
    <property type="term" value="F:S-adenosylmethionine-dependent methyltransferase activity"/>
    <property type="evidence" value="ECO:0007669"/>
    <property type="project" value="InterPro"/>
</dbReference>
<dbReference type="Proteomes" id="UP000654401">
    <property type="component" value="Unassembled WGS sequence"/>
</dbReference>
<evidence type="ECO:0000313" key="2">
    <source>
        <dbReference type="EMBL" id="MBC8519584.1"/>
    </source>
</evidence>